<dbReference type="OrthoDB" id="3267770at2"/>
<evidence type="ECO:0000313" key="3">
    <source>
        <dbReference type="Proteomes" id="UP000053199"/>
    </source>
</evidence>
<feature type="region of interest" description="Disordered" evidence="1">
    <location>
        <begin position="438"/>
        <end position="529"/>
    </location>
</feature>
<dbReference type="RefSeq" id="WP_058268528.1">
    <property type="nucleotide sequence ID" value="NZ_FMAZ01000005.1"/>
</dbReference>
<dbReference type="Proteomes" id="UP000053199">
    <property type="component" value="Unassembled WGS sequence"/>
</dbReference>
<accession>A0A0V8IKY9</accession>
<sequence length="627" mass="66210">MTTSNFGFYFESAGLGAAQGAISPAEQFFEGSLAEVSLVRETAQNSIDARAGEAPVTMVFELAEMATADVPGMAGLRAHIDQVELQTRGSQGHAAMSKARATAGMDSIPVLRISDYGTKGLTGSESRNELNSPLSALTRGAGISADDGTRGGSFGIGSAVGPMASDMSTVLYTSMPLTRSEVVLAGYSSLATHRDSNGTWRVGDGFLTDLDLTDDFRYPRDPAPLGPFAQRTEPGTDTYILGYRKATLDPSLGHIKTAFLRNFLLAIHRGTLVVEGVTNSSSWRLDSATLADHVKEDAEATAFYRAINDPNPITKTSARLGKLSLYIDVDDSLQKTLHTITMRAPLMKIDTFRHTSIPMKYAAVLECSDEMGNQVLRALEPPQHNTWDSGRADNGKAVVAELKRFVLEGLKSRVKQQIGDQVEIKGLAKYLPVELPDSPAGQTGAGKPFAGPGTSTEASTVQGAEEAPVPAPPATRKTVRVSVRTPATNTGEQSTDKGKDSGGPGSRKGKGGNMAGEGQPGEGTSRISSGDVRFRSWSDASAGDLYLALTASEDITGDLQLVALGAGGRAEDDYKLPIAESAITTNGETTPLTHEGNVLSGLNLTANVTSQVRITLTSGHRYRLGIK</sequence>
<evidence type="ECO:0000313" key="2">
    <source>
        <dbReference type="EMBL" id="KSU75417.1"/>
    </source>
</evidence>
<dbReference type="EMBL" id="LNQM01000005">
    <property type="protein sequence ID" value="KSU75417.1"/>
    <property type="molecule type" value="Genomic_DNA"/>
</dbReference>
<keyword evidence="3" id="KW-1185">Reference proteome</keyword>
<evidence type="ECO:0000256" key="1">
    <source>
        <dbReference type="SAM" id="MobiDB-lite"/>
    </source>
</evidence>
<feature type="compositionally biased region" description="Gly residues" evidence="1">
    <location>
        <begin position="501"/>
        <end position="521"/>
    </location>
</feature>
<dbReference type="AlphaFoldDB" id="A0A0V8IKY9"/>
<gene>
    <name evidence="2" type="ORF">AS031_12660</name>
</gene>
<dbReference type="STRING" id="993070.AS031_12660"/>
<organism evidence="2 3">
    <name type="scientific">Pseudarthrobacter enclensis</name>
    <dbReference type="NCBI Taxonomy" id="993070"/>
    <lineage>
        <taxon>Bacteria</taxon>
        <taxon>Bacillati</taxon>
        <taxon>Actinomycetota</taxon>
        <taxon>Actinomycetes</taxon>
        <taxon>Micrococcales</taxon>
        <taxon>Micrococcaceae</taxon>
        <taxon>Pseudarthrobacter</taxon>
    </lineage>
</organism>
<name>A0A0V8IKY9_9MICC</name>
<reference evidence="2 3" key="1">
    <citation type="journal article" date="2014" name="Arch. Microbiol.">
        <title>Arthrobacter enclensis sp. nov., isolated from sediment sample.</title>
        <authorList>
            <person name="Dastager S.G."/>
            <person name="Liu Q."/>
            <person name="Tang S.K."/>
            <person name="Krishnamurthi S."/>
            <person name="Lee J.C."/>
            <person name="Li W.J."/>
        </authorList>
    </citation>
    <scope>NUCLEOTIDE SEQUENCE [LARGE SCALE GENOMIC DNA]</scope>
    <source>
        <strain evidence="2 3">NIO-1008</strain>
    </source>
</reference>
<feature type="compositionally biased region" description="Polar residues" evidence="1">
    <location>
        <begin position="453"/>
        <end position="462"/>
    </location>
</feature>
<proteinExistence type="predicted"/>
<comment type="caution">
    <text evidence="2">The sequence shown here is derived from an EMBL/GenBank/DDBJ whole genome shotgun (WGS) entry which is preliminary data.</text>
</comment>
<protein>
    <submittedName>
        <fullName evidence="2">Uncharacterized protein</fullName>
    </submittedName>
</protein>